<protein>
    <submittedName>
        <fullName evidence="1">Uncharacterized protein</fullName>
    </submittedName>
</protein>
<dbReference type="EMBL" id="BPLQ01003435">
    <property type="protein sequence ID" value="GIY00487.1"/>
    <property type="molecule type" value="Genomic_DNA"/>
</dbReference>
<accession>A0AAV4PTV4</accession>
<evidence type="ECO:0000313" key="1">
    <source>
        <dbReference type="EMBL" id="GIY00487.1"/>
    </source>
</evidence>
<proteinExistence type="predicted"/>
<name>A0AAV4PTV4_9ARAC</name>
<dbReference type="AlphaFoldDB" id="A0AAV4PTV4"/>
<evidence type="ECO:0000313" key="2">
    <source>
        <dbReference type="Proteomes" id="UP001054837"/>
    </source>
</evidence>
<gene>
    <name evidence="1" type="ORF">CDAR_579791</name>
</gene>
<sequence>MHVFFAKTVEVKTQSHFFPVIKQPYKETSTEITKQCRKCSTDGNPLLVESGNGCFTPESLKIYSFVTTLSCKRKLPLLQSSRSGIRNL</sequence>
<reference evidence="1 2" key="1">
    <citation type="submission" date="2021-06" db="EMBL/GenBank/DDBJ databases">
        <title>Caerostris darwini draft genome.</title>
        <authorList>
            <person name="Kono N."/>
            <person name="Arakawa K."/>
        </authorList>
    </citation>
    <scope>NUCLEOTIDE SEQUENCE [LARGE SCALE GENOMIC DNA]</scope>
</reference>
<dbReference type="Proteomes" id="UP001054837">
    <property type="component" value="Unassembled WGS sequence"/>
</dbReference>
<keyword evidence="2" id="KW-1185">Reference proteome</keyword>
<organism evidence="1 2">
    <name type="scientific">Caerostris darwini</name>
    <dbReference type="NCBI Taxonomy" id="1538125"/>
    <lineage>
        <taxon>Eukaryota</taxon>
        <taxon>Metazoa</taxon>
        <taxon>Ecdysozoa</taxon>
        <taxon>Arthropoda</taxon>
        <taxon>Chelicerata</taxon>
        <taxon>Arachnida</taxon>
        <taxon>Araneae</taxon>
        <taxon>Araneomorphae</taxon>
        <taxon>Entelegynae</taxon>
        <taxon>Araneoidea</taxon>
        <taxon>Araneidae</taxon>
        <taxon>Caerostris</taxon>
    </lineage>
</organism>
<comment type="caution">
    <text evidence="1">The sequence shown here is derived from an EMBL/GenBank/DDBJ whole genome shotgun (WGS) entry which is preliminary data.</text>
</comment>